<sequence>MDANFFLYSPDFISILYSAASSVVQVDPSYPAYFRDNAIFVIGYYLVGGAVGYFCRPEKNLGNREVFERQLEELGKLLPHEKKLIAVLVSLVVFLFTYQFHHVDMVYGFIFAPMLLFMPGFNVGNAQAIKEVPYPVLFFITACMSIGAAGNAVGFGQVVSATLVPMLQGVSETIFLYAAFFSGLLLNFIMTPLAEMAALGLPFAQICQDLGFSIKPMFYMFFQGCAQLWLPYETAVYLVAFSMGLTRIRDFVMIMTIKFVINLVFLSTAGILWWKYLGLL</sequence>
<proteinExistence type="predicted"/>
<feature type="transmembrane region" description="Helical" evidence="5">
    <location>
        <begin position="174"/>
        <end position="194"/>
    </location>
</feature>
<accession>A0A921AWE2</accession>
<feature type="transmembrane region" description="Helical" evidence="5">
    <location>
        <begin position="136"/>
        <end position="154"/>
    </location>
</feature>
<dbReference type="AlphaFoldDB" id="A0A921AWE2"/>
<comment type="subcellular location">
    <subcellularLocation>
        <location evidence="1">Membrane</location>
        <topology evidence="1">Multi-pass membrane protein</topology>
    </subcellularLocation>
</comment>
<gene>
    <name evidence="6" type="ORF">K8W16_05300</name>
</gene>
<dbReference type="RefSeq" id="WP_304121831.1">
    <property type="nucleotide sequence ID" value="NZ_DYZA01000098.1"/>
</dbReference>
<protein>
    <submittedName>
        <fullName evidence="6">Anion permease</fullName>
    </submittedName>
</protein>
<comment type="caution">
    <text evidence="6">The sequence shown here is derived from an EMBL/GenBank/DDBJ whole genome shotgun (WGS) entry which is preliminary data.</text>
</comment>
<evidence type="ECO:0000256" key="3">
    <source>
        <dbReference type="ARBA" id="ARBA00022989"/>
    </source>
</evidence>
<evidence type="ECO:0000313" key="7">
    <source>
        <dbReference type="Proteomes" id="UP000698963"/>
    </source>
</evidence>
<reference evidence="6" key="2">
    <citation type="submission" date="2021-09" db="EMBL/GenBank/DDBJ databases">
        <authorList>
            <person name="Gilroy R."/>
        </authorList>
    </citation>
    <scope>NUCLEOTIDE SEQUENCE</scope>
    <source>
        <strain evidence="6">ChiGjej2B2-19336</strain>
    </source>
</reference>
<feature type="transmembrane region" description="Helical" evidence="5">
    <location>
        <begin position="38"/>
        <end position="55"/>
    </location>
</feature>
<organism evidence="6 7">
    <name type="scientific">Mailhella massiliensis</name>
    <dbReference type="NCBI Taxonomy" id="1903261"/>
    <lineage>
        <taxon>Bacteria</taxon>
        <taxon>Pseudomonadati</taxon>
        <taxon>Thermodesulfobacteriota</taxon>
        <taxon>Desulfovibrionia</taxon>
        <taxon>Desulfovibrionales</taxon>
        <taxon>Desulfovibrionaceae</taxon>
        <taxon>Mailhella</taxon>
    </lineage>
</organism>
<keyword evidence="2 5" id="KW-0812">Transmembrane</keyword>
<evidence type="ECO:0000313" key="6">
    <source>
        <dbReference type="EMBL" id="HJD97042.1"/>
    </source>
</evidence>
<evidence type="ECO:0000256" key="1">
    <source>
        <dbReference type="ARBA" id="ARBA00004141"/>
    </source>
</evidence>
<reference evidence="6" key="1">
    <citation type="journal article" date="2021" name="PeerJ">
        <title>Extensive microbial diversity within the chicken gut microbiome revealed by metagenomics and culture.</title>
        <authorList>
            <person name="Gilroy R."/>
            <person name="Ravi A."/>
            <person name="Getino M."/>
            <person name="Pursley I."/>
            <person name="Horton D.L."/>
            <person name="Alikhan N.F."/>
            <person name="Baker D."/>
            <person name="Gharbi K."/>
            <person name="Hall N."/>
            <person name="Watson M."/>
            <person name="Adriaenssens E.M."/>
            <person name="Foster-Nyarko E."/>
            <person name="Jarju S."/>
            <person name="Secka A."/>
            <person name="Antonio M."/>
            <person name="Oren A."/>
            <person name="Chaudhuri R.R."/>
            <person name="La Ragione R."/>
            <person name="Hildebrand F."/>
            <person name="Pallen M.J."/>
        </authorList>
    </citation>
    <scope>NUCLEOTIDE SEQUENCE</scope>
    <source>
        <strain evidence="6">ChiGjej2B2-19336</strain>
    </source>
</reference>
<dbReference type="Proteomes" id="UP000698963">
    <property type="component" value="Unassembled WGS sequence"/>
</dbReference>
<keyword evidence="3 5" id="KW-1133">Transmembrane helix</keyword>
<evidence type="ECO:0000256" key="2">
    <source>
        <dbReference type="ARBA" id="ARBA00022692"/>
    </source>
</evidence>
<dbReference type="GO" id="GO:0022857">
    <property type="term" value="F:transmembrane transporter activity"/>
    <property type="evidence" value="ECO:0007669"/>
    <property type="project" value="InterPro"/>
</dbReference>
<dbReference type="EMBL" id="DYZA01000098">
    <property type="protein sequence ID" value="HJD97042.1"/>
    <property type="molecule type" value="Genomic_DNA"/>
</dbReference>
<feature type="transmembrane region" description="Helical" evidence="5">
    <location>
        <begin position="84"/>
        <end position="100"/>
    </location>
</feature>
<evidence type="ECO:0000256" key="5">
    <source>
        <dbReference type="SAM" id="Phobius"/>
    </source>
</evidence>
<dbReference type="GO" id="GO:0016020">
    <property type="term" value="C:membrane"/>
    <property type="evidence" value="ECO:0007669"/>
    <property type="project" value="UniProtKB-SubCell"/>
</dbReference>
<evidence type="ECO:0000256" key="4">
    <source>
        <dbReference type="ARBA" id="ARBA00023136"/>
    </source>
</evidence>
<feature type="transmembrane region" description="Helical" evidence="5">
    <location>
        <begin position="251"/>
        <end position="274"/>
    </location>
</feature>
<feature type="transmembrane region" description="Helical" evidence="5">
    <location>
        <begin position="106"/>
        <end position="124"/>
    </location>
</feature>
<dbReference type="Pfam" id="PF00939">
    <property type="entry name" value="Na_sulph_symp"/>
    <property type="match status" value="1"/>
</dbReference>
<name>A0A921AWE2_9BACT</name>
<keyword evidence="4 5" id="KW-0472">Membrane</keyword>
<dbReference type="InterPro" id="IPR001898">
    <property type="entry name" value="SLC13A/DASS"/>
</dbReference>